<dbReference type="EMBL" id="CAXAMM010025512">
    <property type="protein sequence ID" value="CAK9057052.1"/>
    <property type="molecule type" value="Genomic_DNA"/>
</dbReference>
<evidence type="ECO:0000313" key="2">
    <source>
        <dbReference type="EMBL" id="CAK9057052.1"/>
    </source>
</evidence>
<gene>
    <name evidence="2" type="ORF">SCF082_LOCUS30681</name>
</gene>
<feature type="signal peptide" evidence="1">
    <location>
        <begin position="1"/>
        <end position="15"/>
    </location>
</feature>
<feature type="non-terminal residue" evidence="2">
    <location>
        <position position="166"/>
    </location>
</feature>
<protein>
    <submittedName>
        <fullName evidence="2">Uncharacterized protein</fullName>
    </submittedName>
</protein>
<sequence>VLLCSLLQLVLSTHSDYCDDCTSVDLLQRQLHVRHEVRQPNATTLRLKAALPMVWVHIPKCGTSFANTLVAMPHFCPSLPSNFDIEEYAVNGCYYKLMDPTICESVCDPEFFYCFPPGQYHLQVGNETEYAARKGRLVGMFRQPEQRLLSAYYDGHPWVMPNGKLC</sequence>
<feature type="chain" id="PRO_5047083340" evidence="1">
    <location>
        <begin position="16"/>
        <end position="166"/>
    </location>
</feature>
<evidence type="ECO:0000256" key="1">
    <source>
        <dbReference type="SAM" id="SignalP"/>
    </source>
</evidence>
<feature type="non-terminal residue" evidence="2">
    <location>
        <position position="1"/>
    </location>
</feature>
<organism evidence="2 3">
    <name type="scientific">Durusdinium trenchii</name>
    <dbReference type="NCBI Taxonomy" id="1381693"/>
    <lineage>
        <taxon>Eukaryota</taxon>
        <taxon>Sar</taxon>
        <taxon>Alveolata</taxon>
        <taxon>Dinophyceae</taxon>
        <taxon>Suessiales</taxon>
        <taxon>Symbiodiniaceae</taxon>
        <taxon>Durusdinium</taxon>
    </lineage>
</organism>
<name>A0ABP0N1Y1_9DINO</name>
<dbReference type="Proteomes" id="UP001642464">
    <property type="component" value="Unassembled WGS sequence"/>
</dbReference>
<keyword evidence="1" id="KW-0732">Signal</keyword>
<comment type="caution">
    <text evidence="2">The sequence shown here is derived from an EMBL/GenBank/DDBJ whole genome shotgun (WGS) entry which is preliminary data.</text>
</comment>
<reference evidence="2 3" key="1">
    <citation type="submission" date="2024-02" db="EMBL/GenBank/DDBJ databases">
        <authorList>
            <person name="Chen Y."/>
            <person name="Shah S."/>
            <person name="Dougan E. K."/>
            <person name="Thang M."/>
            <person name="Chan C."/>
        </authorList>
    </citation>
    <scope>NUCLEOTIDE SEQUENCE [LARGE SCALE GENOMIC DNA]</scope>
</reference>
<evidence type="ECO:0000313" key="3">
    <source>
        <dbReference type="Proteomes" id="UP001642464"/>
    </source>
</evidence>
<keyword evidence="3" id="KW-1185">Reference proteome</keyword>
<accession>A0ABP0N1Y1</accession>
<proteinExistence type="predicted"/>